<proteinExistence type="predicted"/>
<organism evidence="1 2">
    <name type="scientific">Thiomicrorhabdus immobilis</name>
    <dbReference type="NCBI Taxonomy" id="2791037"/>
    <lineage>
        <taxon>Bacteria</taxon>
        <taxon>Pseudomonadati</taxon>
        <taxon>Pseudomonadota</taxon>
        <taxon>Gammaproteobacteria</taxon>
        <taxon>Thiotrichales</taxon>
        <taxon>Piscirickettsiaceae</taxon>
        <taxon>Thiomicrorhabdus</taxon>
    </lineage>
</organism>
<reference evidence="1" key="1">
    <citation type="journal article" date="2022" name="Arch. Microbiol.">
        <title>Thiomicrorhabdus immobilis sp. nov., a mesophilic sulfur-oxidizing bacterium isolated from sediment of a brackish lake in northern Japan.</title>
        <authorList>
            <person name="Kojima H."/>
            <person name="Mochizuki J."/>
            <person name="Kanda M."/>
            <person name="Watanabe T."/>
            <person name="Fukui M."/>
        </authorList>
    </citation>
    <scope>NUCLEOTIDE SEQUENCE</scope>
    <source>
        <strain evidence="1">Am19</strain>
    </source>
</reference>
<evidence type="ECO:0008006" key="3">
    <source>
        <dbReference type="Google" id="ProtNLM"/>
    </source>
</evidence>
<dbReference type="Proteomes" id="UP001054820">
    <property type="component" value="Chromosome"/>
</dbReference>
<protein>
    <recommendedName>
        <fullName evidence="3">Secreted protein</fullName>
    </recommendedName>
</protein>
<gene>
    <name evidence="1" type="ORF">THMIRHAM_04310</name>
</gene>
<sequence>MPGGGGVVFLSNLAVLRLLRSMAFRPCFATSLAKSNVVFLSSRVQYHLNKNKPLNLSMLLILKKGYSNKMISK</sequence>
<evidence type="ECO:0000313" key="1">
    <source>
        <dbReference type="EMBL" id="BCN92646.1"/>
    </source>
</evidence>
<keyword evidence="2" id="KW-1185">Reference proteome</keyword>
<accession>A0ABM7MBC8</accession>
<evidence type="ECO:0000313" key="2">
    <source>
        <dbReference type="Proteomes" id="UP001054820"/>
    </source>
</evidence>
<name>A0ABM7MBC8_9GAMM</name>
<dbReference type="EMBL" id="AP024202">
    <property type="protein sequence ID" value="BCN92646.1"/>
    <property type="molecule type" value="Genomic_DNA"/>
</dbReference>